<accession>A0A2A2J9D2</accession>
<comment type="caution">
    <text evidence="1">The sequence shown here is derived from an EMBL/GenBank/DDBJ whole genome shotgun (WGS) entry which is preliminary data.</text>
</comment>
<dbReference type="AlphaFoldDB" id="A0A2A2J9D2"/>
<keyword evidence="2" id="KW-1185">Reference proteome</keyword>
<evidence type="ECO:0000313" key="1">
    <source>
        <dbReference type="EMBL" id="PAV58209.1"/>
    </source>
</evidence>
<dbReference type="Proteomes" id="UP000218231">
    <property type="component" value="Unassembled WGS sequence"/>
</dbReference>
<dbReference type="EMBL" id="LIAE01010594">
    <property type="protein sequence ID" value="PAV58209.1"/>
    <property type="molecule type" value="Genomic_DNA"/>
</dbReference>
<sequence length="218" mass="24794">MCKSSCSMSIIPKLNRLRSIRFVRTAESPAADQLADALAQQNFTHLQQLLISIQAYEDDIPHKALCRFIQKVRRLVTSQPSIKHLEVKADFESCVSMSLINSCQAMLNYNQKPSLQAHTRIIYPLFHSFVEDFGFDIQSIPFAQLCEVFSKISPYLAMTTNLKQLIVNLPNAHFDSQHSENNIWVELEKCILSESASNRIAFVGPRFDQSHVSCVRCT</sequence>
<organism evidence="1 2">
    <name type="scientific">Diploscapter pachys</name>
    <dbReference type="NCBI Taxonomy" id="2018661"/>
    <lineage>
        <taxon>Eukaryota</taxon>
        <taxon>Metazoa</taxon>
        <taxon>Ecdysozoa</taxon>
        <taxon>Nematoda</taxon>
        <taxon>Chromadorea</taxon>
        <taxon>Rhabditida</taxon>
        <taxon>Rhabditina</taxon>
        <taxon>Rhabditomorpha</taxon>
        <taxon>Rhabditoidea</taxon>
        <taxon>Rhabditidae</taxon>
        <taxon>Diploscapter</taxon>
    </lineage>
</organism>
<protein>
    <submittedName>
        <fullName evidence="1">Uncharacterized protein</fullName>
    </submittedName>
</protein>
<gene>
    <name evidence="1" type="ORF">WR25_26670</name>
</gene>
<dbReference type="OrthoDB" id="5843094at2759"/>
<reference evidence="1 2" key="1">
    <citation type="journal article" date="2017" name="Curr. Biol.">
        <title>Genome architecture and evolution of a unichromosomal asexual nematode.</title>
        <authorList>
            <person name="Fradin H."/>
            <person name="Zegar C."/>
            <person name="Gutwein M."/>
            <person name="Lucas J."/>
            <person name="Kovtun M."/>
            <person name="Corcoran D."/>
            <person name="Baugh L.R."/>
            <person name="Kiontke K."/>
            <person name="Gunsalus K."/>
            <person name="Fitch D.H."/>
            <person name="Piano F."/>
        </authorList>
    </citation>
    <scope>NUCLEOTIDE SEQUENCE [LARGE SCALE GENOMIC DNA]</scope>
    <source>
        <strain evidence="1">PF1309</strain>
    </source>
</reference>
<evidence type="ECO:0000313" key="2">
    <source>
        <dbReference type="Proteomes" id="UP000218231"/>
    </source>
</evidence>
<name>A0A2A2J9D2_9BILA</name>
<proteinExistence type="predicted"/>